<feature type="domain" description="PepSY" evidence="2">
    <location>
        <begin position="134"/>
        <end position="184"/>
    </location>
</feature>
<name>A0AA37SCW1_9GAMM</name>
<dbReference type="EMBL" id="BSNM01000015">
    <property type="protein sequence ID" value="GLQ32027.1"/>
    <property type="molecule type" value="Genomic_DNA"/>
</dbReference>
<evidence type="ECO:0000313" key="4">
    <source>
        <dbReference type="Proteomes" id="UP001161389"/>
    </source>
</evidence>
<evidence type="ECO:0000313" key="3">
    <source>
        <dbReference type="EMBL" id="GLQ32027.1"/>
    </source>
</evidence>
<evidence type="ECO:0000259" key="2">
    <source>
        <dbReference type="Pfam" id="PF03413"/>
    </source>
</evidence>
<feature type="domain" description="PepSY" evidence="2">
    <location>
        <begin position="45"/>
        <end position="90"/>
    </location>
</feature>
<keyword evidence="1" id="KW-0732">Signal</keyword>
<dbReference type="InterPro" id="IPR025711">
    <property type="entry name" value="PepSY"/>
</dbReference>
<comment type="caution">
    <text evidence="3">The sequence shown here is derived from an EMBL/GenBank/DDBJ whole genome shotgun (WGS) entry which is preliminary data.</text>
</comment>
<reference evidence="3" key="1">
    <citation type="journal article" date="2014" name="Int. J. Syst. Evol. Microbiol.">
        <title>Complete genome sequence of Corynebacterium casei LMG S-19264T (=DSM 44701T), isolated from a smear-ripened cheese.</title>
        <authorList>
            <consortium name="US DOE Joint Genome Institute (JGI-PGF)"/>
            <person name="Walter F."/>
            <person name="Albersmeier A."/>
            <person name="Kalinowski J."/>
            <person name="Ruckert C."/>
        </authorList>
    </citation>
    <scope>NUCLEOTIDE SEQUENCE</scope>
    <source>
        <strain evidence="3">NBRC 110071</strain>
    </source>
</reference>
<accession>A0AA37SCW1</accession>
<feature type="signal peptide" evidence="1">
    <location>
        <begin position="1"/>
        <end position="30"/>
    </location>
</feature>
<feature type="chain" id="PRO_5041435815" description="PepSY domain-containing protein" evidence="1">
    <location>
        <begin position="31"/>
        <end position="192"/>
    </location>
</feature>
<evidence type="ECO:0000256" key="1">
    <source>
        <dbReference type="SAM" id="SignalP"/>
    </source>
</evidence>
<dbReference type="Pfam" id="PF03413">
    <property type="entry name" value="PepSY"/>
    <property type="match status" value="2"/>
</dbReference>
<keyword evidence="4" id="KW-1185">Reference proteome</keyword>
<gene>
    <name evidence="3" type="ORF">GCM10007876_25060</name>
</gene>
<dbReference type="Gene3D" id="3.10.450.40">
    <property type="match status" value="2"/>
</dbReference>
<reference evidence="3" key="2">
    <citation type="submission" date="2023-01" db="EMBL/GenBank/DDBJ databases">
        <title>Draft genome sequence of Litoribrevibacter albus strain NBRC 110071.</title>
        <authorList>
            <person name="Sun Q."/>
            <person name="Mori K."/>
        </authorList>
    </citation>
    <scope>NUCLEOTIDE SEQUENCE</scope>
    <source>
        <strain evidence="3">NBRC 110071</strain>
    </source>
</reference>
<dbReference type="Proteomes" id="UP001161389">
    <property type="component" value="Unassembled WGS sequence"/>
</dbReference>
<dbReference type="RefSeq" id="WP_284381862.1">
    <property type="nucleotide sequence ID" value="NZ_BSNM01000015.1"/>
</dbReference>
<protein>
    <recommendedName>
        <fullName evidence="2">PepSY domain-containing protein</fullName>
    </recommendedName>
</protein>
<organism evidence="3 4">
    <name type="scientific">Litoribrevibacter albus</name>
    <dbReference type="NCBI Taxonomy" id="1473156"/>
    <lineage>
        <taxon>Bacteria</taxon>
        <taxon>Pseudomonadati</taxon>
        <taxon>Pseudomonadota</taxon>
        <taxon>Gammaproteobacteria</taxon>
        <taxon>Oceanospirillales</taxon>
        <taxon>Oceanospirillaceae</taxon>
        <taxon>Litoribrevibacter</taxon>
    </lineage>
</organism>
<proteinExistence type="predicted"/>
<dbReference type="AlphaFoldDB" id="A0AA37SCW1"/>
<sequence length="192" mass="21534">MNMLMKKVSVYAVSVSTMLGFIAVSTPVSADGEAELLQMKRTPVSVEPALIAINDAFPGLIYELELDEHRGQLVYDAEVVNLKDGTLYEVMYRPVSGNVELKETENISLLGFNRFNKAELHALELMEQHKYSLIDQLAKVKANYPGAIREVELESDKGVSYYKIKLISPEGVRRKVILDTENGEMIPVMDHD</sequence>